<dbReference type="GO" id="GO:0015288">
    <property type="term" value="F:porin activity"/>
    <property type="evidence" value="ECO:0007669"/>
    <property type="project" value="TreeGrafter"/>
</dbReference>
<comment type="subcellular location">
    <subcellularLocation>
        <location evidence="1">Cell outer membrane</location>
    </subcellularLocation>
</comment>
<evidence type="ECO:0000256" key="2">
    <source>
        <dbReference type="ARBA" id="ARBA00022448"/>
    </source>
</evidence>
<evidence type="ECO:0000256" key="5">
    <source>
        <dbReference type="ARBA" id="ARBA00023136"/>
    </source>
</evidence>
<protein>
    <submittedName>
        <fullName evidence="7">Probable outer membrane component of multidrug efflux pump</fullName>
    </submittedName>
</protein>
<dbReference type="GO" id="GO:0009279">
    <property type="term" value="C:cell outer membrane"/>
    <property type="evidence" value="ECO:0007669"/>
    <property type="project" value="UniProtKB-SubCell"/>
</dbReference>
<name>A0A1W1EFG7_9ZZZZ</name>
<dbReference type="SUPFAM" id="SSF56954">
    <property type="entry name" value="Outer membrane efflux proteins (OEP)"/>
    <property type="match status" value="1"/>
</dbReference>
<accession>A0A1W1EFG7</accession>
<dbReference type="EMBL" id="FPKX01000060">
    <property type="protein sequence ID" value="SFZ98807.1"/>
    <property type="molecule type" value="Genomic_DNA"/>
</dbReference>
<sequence length="415" mass="47193">MKMILLIFLPLFLFAQSYSLTQLIEHASKNNKQVKAKILQSKSALSQVDAQERDFWPTLDIGGAYSNVSPTTLISPAHTGTGYAKAGFNIYDGGRRSALLRSKNYLYSASRLEKEAFEKSMTLKIINNYYTILKLKSVLIAMKAQTKEIHAQIERMEKFKNAGLSTQVDIDKLRAEYDNNIFTIETTKFNIVSNLENLSLLSGIRANSLKENRILEPKRVTFEEYEKSKILKANANSLKENASAIDAGYMPQLRVEDQYSVSKYSDTAALPGVPSDGFLPENQNKLMLTVNMRLFDNAKMKKDKEAVMYQKLAIDSESMYAIEEQKMQFKLAKSRMKTVRARGKSARSALKAATSTYKVVLEKYEVGLVDNITYLDALNSKTLSDARYKEALYDYEISKSIFYFYAGKNIREYIR</sequence>
<dbReference type="InterPro" id="IPR003423">
    <property type="entry name" value="OMP_efflux"/>
</dbReference>
<dbReference type="PANTHER" id="PTHR30026">
    <property type="entry name" value="OUTER MEMBRANE PROTEIN TOLC"/>
    <property type="match status" value="1"/>
</dbReference>
<keyword evidence="6" id="KW-0998">Cell outer membrane</keyword>
<keyword evidence="2" id="KW-0813">Transport</keyword>
<dbReference type="InterPro" id="IPR051906">
    <property type="entry name" value="TolC-like"/>
</dbReference>
<evidence type="ECO:0000256" key="3">
    <source>
        <dbReference type="ARBA" id="ARBA00022452"/>
    </source>
</evidence>
<evidence type="ECO:0000313" key="7">
    <source>
        <dbReference type="EMBL" id="SFZ98807.1"/>
    </source>
</evidence>
<keyword evidence="5" id="KW-0472">Membrane</keyword>
<dbReference type="GO" id="GO:0015562">
    <property type="term" value="F:efflux transmembrane transporter activity"/>
    <property type="evidence" value="ECO:0007669"/>
    <property type="project" value="InterPro"/>
</dbReference>
<keyword evidence="3" id="KW-1134">Transmembrane beta strand</keyword>
<organism evidence="7">
    <name type="scientific">hydrothermal vent metagenome</name>
    <dbReference type="NCBI Taxonomy" id="652676"/>
    <lineage>
        <taxon>unclassified sequences</taxon>
        <taxon>metagenomes</taxon>
        <taxon>ecological metagenomes</taxon>
    </lineage>
</organism>
<gene>
    <name evidence="7" type="ORF">MNB_SV-5-1480</name>
</gene>
<keyword evidence="4" id="KW-0812">Transmembrane</keyword>
<dbReference type="Gene3D" id="1.20.1600.10">
    <property type="entry name" value="Outer membrane efflux proteins (OEP)"/>
    <property type="match status" value="1"/>
</dbReference>
<proteinExistence type="predicted"/>
<dbReference type="PANTHER" id="PTHR30026:SF20">
    <property type="entry name" value="OUTER MEMBRANE PROTEIN TOLC"/>
    <property type="match status" value="1"/>
</dbReference>
<dbReference type="AlphaFoldDB" id="A0A1W1EFG7"/>
<evidence type="ECO:0000256" key="4">
    <source>
        <dbReference type="ARBA" id="ARBA00022692"/>
    </source>
</evidence>
<evidence type="ECO:0000256" key="1">
    <source>
        <dbReference type="ARBA" id="ARBA00004442"/>
    </source>
</evidence>
<dbReference type="Pfam" id="PF02321">
    <property type="entry name" value="OEP"/>
    <property type="match status" value="1"/>
</dbReference>
<dbReference type="GO" id="GO:1990281">
    <property type="term" value="C:efflux pump complex"/>
    <property type="evidence" value="ECO:0007669"/>
    <property type="project" value="TreeGrafter"/>
</dbReference>
<evidence type="ECO:0000256" key="6">
    <source>
        <dbReference type="ARBA" id="ARBA00023237"/>
    </source>
</evidence>
<reference evidence="7" key="1">
    <citation type="submission" date="2016-10" db="EMBL/GenBank/DDBJ databases">
        <authorList>
            <person name="de Groot N.N."/>
        </authorList>
    </citation>
    <scope>NUCLEOTIDE SEQUENCE</scope>
</reference>